<dbReference type="GO" id="GO:0004601">
    <property type="term" value="F:peroxidase activity"/>
    <property type="evidence" value="ECO:0007669"/>
    <property type="project" value="UniProtKB-KW"/>
</dbReference>
<keyword evidence="3" id="KW-0560">Oxidoreductase</keyword>
<dbReference type="Gene3D" id="1.10.640.10">
    <property type="entry name" value="Haem peroxidase domain superfamily, animal type"/>
    <property type="match status" value="2"/>
</dbReference>
<evidence type="ECO:0000256" key="4">
    <source>
        <dbReference type="ARBA" id="ARBA00022729"/>
    </source>
</evidence>
<evidence type="ECO:0000313" key="6">
    <source>
        <dbReference type="WBParaSite" id="maker-PairedContig_1576-snap-gene-0.9-mRNA-1"/>
    </source>
</evidence>
<dbReference type="PANTHER" id="PTHR11475">
    <property type="entry name" value="OXIDASE/PEROXIDASE"/>
    <property type="match status" value="1"/>
</dbReference>
<proteinExistence type="predicted"/>
<dbReference type="InterPro" id="IPR037120">
    <property type="entry name" value="Haem_peroxidase_sf_animal"/>
</dbReference>
<evidence type="ECO:0000256" key="2">
    <source>
        <dbReference type="ARBA" id="ARBA00022525"/>
    </source>
</evidence>
<dbReference type="PROSITE" id="PS50292">
    <property type="entry name" value="PEROXIDASE_3"/>
    <property type="match status" value="2"/>
</dbReference>
<comment type="subcellular location">
    <subcellularLocation>
        <location evidence="1">Secreted</location>
    </subcellularLocation>
</comment>
<dbReference type="GO" id="GO:0006979">
    <property type="term" value="P:response to oxidative stress"/>
    <property type="evidence" value="ECO:0007669"/>
    <property type="project" value="InterPro"/>
</dbReference>
<evidence type="ECO:0000256" key="3">
    <source>
        <dbReference type="ARBA" id="ARBA00022559"/>
    </source>
</evidence>
<dbReference type="GO" id="GO:0020037">
    <property type="term" value="F:heme binding"/>
    <property type="evidence" value="ECO:0007669"/>
    <property type="project" value="InterPro"/>
</dbReference>
<dbReference type="STRING" id="6293.A0A1I8EDI0"/>
<dbReference type="PRINTS" id="PR00457">
    <property type="entry name" value="ANPEROXIDASE"/>
</dbReference>
<feature type="chain" id="PRO_5009318124" description="Animal heme peroxidase" evidence="5">
    <location>
        <begin position="32"/>
        <end position="1249"/>
    </location>
</feature>
<dbReference type="PANTHER" id="PTHR11475:SF134">
    <property type="entry name" value="LD42267P"/>
    <property type="match status" value="1"/>
</dbReference>
<organism evidence="6">
    <name type="scientific">Wuchereria bancrofti</name>
    <dbReference type="NCBI Taxonomy" id="6293"/>
    <lineage>
        <taxon>Eukaryota</taxon>
        <taxon>Metazoa</taxon>
        <taxon>Ecdysozoa</taxon>
        <taxon>Nematoda</taxon>
        <taxon>Chromadorea</taxon>
        <taxon>Rhabditida</taxon>
        <taxon>Spirurina</taxon>
        <taxon>Spiruromorpha</taxon>
        <taxon>Filarioidea</taxon>
        <taxon>Onchocercidae</taxon>
        <taxon>Wuchereria</taxon>
    </lineage>
</organism>
<evidence type="ECO:0000256" key="1">
    <source>
        <dbReference type="ARBA" id="ARBA00004613"/>
    </source>
</evidence>
<keyword evidence="4 5" id="KW-0732">Signal</keyword>
<dbReference type="SUPFAM" id="SSF48113">
    <property type="entry name" value="Heme-dependent peroxidases"/>
    <property type="match status" value="2"/>
</dbReference>
<evidence type="ECO:0000256" key="5">
    <source>
        <dbReference type="SAM" id="SignalP"/>
    </source>
</evidence>
<name>A0A1I8EDI0_WUCBA</name>
<dbReference type="Pfam" id="PF03098">
    <property type="entry name" value="An_peroxidase"/>
    <property type="match status" value="2"/>
</dbReference>
<feature type="signal peptide" evidence="5">
    <location>
        <begin position="1"/>
        <end position="31"/>
    </location>
</feature>
<accession>A0A1I8EDI0</accession>
<keyword evidence="3" id="KW-0575">Peroxidase</keyword>
<dbReference type="GO" id="GO:0005576">
    <property type="term" value="C:extracellular region"/>
    <property type="evidence" value="ECO:0007669"/>
    <property type="project" value="UniProtKB-SubCell"/>
</dbReference>
<dbReference type="InterPro" id="IPR010255">
    <property type="entry name" value="Haem_peroxidase_sf"/>
</dbReference>
<sequence length="1249" mass="145040">MPEKFRRIIPVMSLKLCIWILLQIIMHYGYNDKTVEEKTIDKILSNAINEARQNIDELKQYYDESVLSQNVMEQIQIPFKIWNLHASTQLNAQKLSHAALLSIAATKKLKNGGIKLNNNLPIILKYINEYCPLDEIKCTNSKYRTIDGTCNNIIHSNWGANGMPMQRIIEPFYANGIDELRTSIIDKSELPNVLHLSNLFFMMNHPTTLKINMLNVLWAHFIYTDLVHTSSLQLLTDEVEILLPCCATKFKQHSECKPIMVPKNNPNYSNFPDCLPYTRTAPAPHPKCKLGSREQANQVTSFLDASIIYGTTIQQVQALRTFRNGHLLTNLNLMNQNILPTINIFCNLLKITTANCDLTNKYYSLNSNHLNFLQSISILRNIWLRQHNRIATNLKIINSHWSDEKLYQESRRIVIAQLQHITYNEFLPNLIGKENWLKFNLRSETNGYSYNYNYNIDSTVINTYATTAGQYFVTMFGKYFLWHKNDGIKILERQLNEYFNDPELLFSKDQTRELLRYVLREPINESMTYVNDNFYNKFFKRKENLAYEFMALILQMGRDHGIPPYTVWREYCGGSKIHSFNDLMDDLIDGTEMIKELSKIYKTVDDIDLFLLGLIEKPLNDAIVGPTFSCIISLQFQKTKIGDRYWYENNFEQLRFTDEQLMEIRKITMAKILCSNVESFDKLQPKVFELENDYDNYPIYCSETIRSDMNISKWLDKSNYKLNLLLTEKKIEKAMEIAIEGVKQRRKRERQNIRENQDLFKPGDPLLSLLDQDLFKPGDPLLSYGKMMRAKNEAIAIARVSDVFLQVTKNILSHIGTESNKELLGEVNDINEMQNLLQQIDVSSFISRIEPFLGPGGSVEKCLPRNLPCDDVTPYRTMSGWCNNLQNPRFANAFGPLLHLLPPAYDDGIDIPRSKSITGHLLPSARVISNAIHFDLPIIYQNYSHMIMQFGQILDHELTHSPIEHGPDNEILNCTRCDSNEILSKHCMPLLIPLNDPFFPIYDENSKRRCLPFTRSLLGQLNLGYRNQINQLTAYLDGSAIYGSTECEMKELRTFVSGRLNSTNLGAFNPEALPQGDQEQDCRSKPDFMCFVAGDERNSHQPGLTSMHNIFLREHNRIARKLEEMNPFWDDERIFQETRRIVGAEFAHITYNDYLPLLLGNRLMHKYDLKTHKIGYYHGYNDKCDASISHPFATSAFRFGHTLVRRFFPRFDAFYKNFTEPIDLVENFNNVEAIYDGKRGMIKKQNLKR</sequence>
<keyword evidence="2" id="KW-0964">Secreted</keyword>
<dbReference type="WBParaSite" id="maker-PairedContig_1576-snap-gene-0.9-mRNA-1">
    <property type="protein sequence ID" value="maker-PairedContig_1576-snap-gene-0.9-mRNA-1"/>
    <property type="gene ID" value="maker-PairedContig_1576-snap-gene-0.9"/>
</dbReference>
<evidence type="ECO:0008006" key="7">
    <source>
        <dbReference type="Google" id="ProtNLM"/>
    </source>
</evidence>
<dbReference type="AlphaFoldDB" id="A0A1I8EDI0"/>
<reference evidence="6" key="1">
    <citation type="submission" date="2016-11" db="UniProtKB">
        <authorList>
            <consortium name="WormBaseParasite"/>
        </authorList>
    </citation>
    <scope>IDENTIFICATION</scope>
    <source>
        <strain evidence="6">pt0022</strain>
    </source>
</reference>
<dbReference type="FunFam" id="1.10.640.10:FF:000003">
    <property type="entry name" value="chorion peroxidase"/>
    <property type="match status" value="1"/>
</dbReference>
<protein>
    <recommendedName>
        <fullName evidence="7">Animal heme peroxidase</fullName>
    </recommendedName>
</protein>
<dbReference type="InterPro" id="IPR019791">
    <property type="entry name" value="Haem_peroxidase_animal"/>
</dbReference>